<organism evidence="1 2">
    <name type="scientific">Marinobacter adhaerens (strain DSM 23420 / HP15)</name>
    <dbReference type="NCBI Taxonomy" id="225937"/>
    <lineage>
        <taxon>Bacteria</taxon>
        <taxon>Pseudomonadati</taxon>
        <taxon>Pseudomonadota</taxon>
        <taxon>Gammaproteobacteria</taxon>
        <taxon>Pseudomonadales</taxon>
        <taxon>Marinobacteraceae</taxon>
        <taxon>Marinobacter</taxon>
    </lineage>
</organism>
<dbReference type="Proteomes" id="UP000007077">
    <property type="component" value="Chromosome"/>
</dbReference>
<accession>E4PPS3</accession>
<reference evidence="2" key="2">
    <citation type="submission" date="2010-02" db="EMBL/GenBank/DDBJ databases">
        <title>Complete genome sequence of Marinobacter adhaerens type strain (HP15).</title>
        <authorList>
            <person name="Gaerdes A.A.M."/>
            <person name="Kaeppel E."/>
            <person name="Shezad A."/>
            <person name="Seebah S."/>
            <person name="Teeling H."/>
            <person name="Yarza P."/>
            <person name="Gloeckner F.O."/>
            <person name="Ullrich M.S."/>
        </authorList>
    </citation>
    <scope>NUCLEOTIDE SEQUENCE [LARGE SCALE GENOMIC DNA]</scope>
    <source>
        <strain evidence="2">DSM 23420 / HP15</strain>
    </source>
</reference>
<gene>
    <name evidence="1" type="ordered locus">HP15_660</name>
</gene>
<sequence length="127" mass="13702">MLEAASGSLNPLPQFDLLLFRPQGDIPYGDGLYPADNAALYLTAPQMAQLVAVIRFSDLGWRNRQGGNTGSGPLLYQTAPISPRQFAPFDLDPLGVTHLRGLVQTTAAWAAPNVGITFDFTLDVDQD</sequence>
<protein>
    <submittedName>
        <fullName evidence="1">Uncharacterized protein</fullName>
    </submittedName>
</protein>
<dbReference type="KEGG" id="mad:HP15_660"/>
<evidence type="ECO:0000313" key="1">
    <source>
        <dbReference type="EMBL" id="ADP96424.1"/>
    </source>
</evidence>
<dbReference type="STRING" id="225937.HP15_660"/>
<dbReference type="PATRIC" id="fig|225937.3.peg.669"/>
<dbReference type="HOGENOM" id="CLU_1967899_0_0_6"/>
<name>E4PPS3_MARAH</name>
<dbReference type="EMBL" id="CP001978">
    <property type="protein sequence ID" value="ADP96424.1"/>
    <property type="molecule type" value="Genomic_DNA"/>
</dbReference>
<dbReference type="AlphaFoldDB" id="E4PPS3"/>
<evidence type="ECO:0000313" key="2">
    <source>
        <dbReference type="Proteomes" id="UP000007077"/>
    </source>
</evidence>
<reference evidence="1 2" key="1">
    <citation type="journal article" date="2010" name="Stand. Genomic Sci.">
        <title>Complete genome sequence of Marinobacter adhaerens type strain (HP15), a diatom-interacting marine microorganism.</title>
        <authorList>
            <person name="Gardes A."/>
            <person name="Kaeppel E."/>
            <person name="Shehzad A."/>
            <person name="Seebah S."/>
            <person name="Teeling H."/>
            <person name="Yarza P."/>
            <person name="Glockner F.O."/>
            <person name="Grossart H.P."/>
            <person name="Ullrich M.S."/>
        </authorList>
    </citation>
    <scope>NUCLEOTIDE SEQUENCE [LARGE SCALE GENOMIC DNA]</scope>
    <source>
        <strain evidence="2">DSM 23420 / HP15</strain>
    </source>
</reference>
<proteinExistence type="predicted"/>